<accession>A0ABU5ZJI4</accession>
<name>A0ABU5ZJI4_9BACL</name>
<dbReference type="SUPFAM" id="SSF160214">
    <property type="entry name" value="FlaG-like"/>
    <property type="match status" value="1"/>
</dbReference>
<dbReference type="PANTHER" id="PTHR37166:SF1">
    <property type="entry name" value="PROTEIN FLAG"/>
    <property type="match status" value="1"/>
</dbReference>
<evidence type="ECO:0000313" key="2">
    <source>
        <dbReference type="Proteomes" id="UP001310386"/>
    </source>
</evidence>
<protein>
    <submittedName>
        <fullName evidence="1">Flagellar protein FlaG</fullName>
    </submittedName>
</protein>
<sequence length="127" mass="14052">MSISAVSVNQGGFKYSIGVGSEISVDAIAKTAETVPVRSSRDILHKQKFELSIPEEAIVKAIERANKAIDGQPRHAEFSIHKPHGEIVVKIVNSETKEVIHEYPPEKLLDLLDKLQEISGKIVDEKR</sequence>
<dbReference type="InterPro" id="IPR035924">
    <property type="entry name" value="FlaG-like_sf"/>
</dbReference>
<dbReference type="EMBL" id="JAYJLD010000016">
    <property type="protein sequence ID" value="MEB3102348.1"/>
    <property type="molecule type" value="Genomic_DNA"/>
</dbReference>
<comment type="caution">
    <text evidence="1">The sequence shown here is derived from an EMBL/GenBank/DDBJ whole genome shotgun (WGS) entry which is preliminary data.</text>
</comment>
<gene>
    <name evidence="1" type="ORF">VF724_11820</name>
</gene>
<proteinExistence type="predicted"/>
<dbReference type="PANTHER" id="PTHR37166">
    <property type="entry name" value="PROTEIN FLAG"/>
    <property type="match status" value="1"/>
</dbReference>
<dbReference type="InterPro" id="IPR005186">
    <property type="entry name" value="FlaG"/>
</dbReference>
<evidence type="ECO:0000313" key="1">
    <source>
        <dbReference type="EMBL" id="MEB3102348.1"/>
    </source>
</evidence>
<keyword evidence="2" id="KW-1185">Reference proteome</keyword>
<keyword evidence="1" id="KW-0969">Cilium</keyword>
<keyword evidence="1" id="KW-0282">Flagellum</keyword>
<dbReference type="Gene3D" id="3.30.160.170">
    <property type="entry name" value="FlaG-like"/>
    <property type="match status" value="1"/>
</dbReference>
<dbReference type="Proteomes" id="UP001310386">
    <property type="component" value="Unassembled WGS sequence"/>
</dbReference>
<organism evidence="1 2">
    <name type="scientific">Ferviditalea candida</name>
    <dbReference type="NCBI Taxonomy" id="3108399"/>
    <lineage>
        <taxon>Bacteria</taxon>
        <taxon>Bacillati</taxon>
        <taxon>Bacillota</taxon>
        <taxon>Bacilli</taxon>
        <taxon>Bacillales</taxon>
        <taxon>Paenibacillaceae</taxon>
        <taxon>Ferviditalea</taxon>
    </lineage>
</organism>
<reference evidence="1" key="1">
    <citation type="submission" date="2023-12" db="EMBL/GenBank/DDBJ databases">
        <title>Fervidustalea candida gen. nov., sp. nov., a novel member of the family Paenibacillaceae isolated from a geothermal area.</title>
        <authorList>
            <person name="Li W.-J."/>
            <person name="Jiao J.-Y."/>
            <person name="Chen Y."/>
        </authorList>
    </citation>
    <scope>NUCLEOTIDE SEQUENCE</scope>
    <source>
        <strain evidence="1">SYSU GA230002</strain>
    </source>
</reference>
<keyword evidence="1" id="KW-0966">Cell projection</keyword>
<dbReference type="RefSeq" id="WP_371754471.1">
    <property type="nucleotide sequence ID" value="NZ_JAYJLD010000016.1"/>
</dbReference>
<dbReference type="Pfam" id="PF03646">
    <property type="entry name" value="FlaG"/>
    <property type="match status" value="1"/>
</dbReference>